<keyword evidence="4" id="KW-0963">Cytoplasm</keyword>
<dbReference type="Pfam" id="PF01138">
    <property type="entry name" value="RNase_PH"/>
    <property type="match status" value="1"/>
</dbReference>
<feature type="region of interest" description="Disordered" evidence="7">
    <location>
        <begin position="1"/>
        <end position="30"/>
    </location>
</feature>
<dbReference type="EMBL" id="NBII01000011">
    <property type="protein sequence ID" value="PAV15007.1"/>
    <property type="molecule type" value="Genomic_DNA"/>
</dbReference>
<evidence type="ECO:0000313" key="9">
    <source>
        <dbReference type="EMBL" id="PAV15007.1"/>
    </source>
</evidence>
<dbReference type="STRING" id="2282107.A0A286U625"/>
<dbReference type="GO" id="GO:0000177">
    <property type="term" value="C:cytoplasmic exosome (RNase complex)"/>
    <property type="evidence" value="ECO:0007669"/>
    <property type="project" value="TreeGrafter"/>
</dbReference>
<gene>
    <name evidence="9" type="ORF">PNOK_0956000</name>
</gene>
<dbReference type="GO" id="GO:0034475">
    <property type="term" value="P:U4 snRNA 3'-end processing"/>
    <property type="evidence" value="ECO:0007669"/>
    <property type="project" value="TreeGrafter"/>
</dbReference>
<dbReference type="PANTHER" id="PTHR11097:SF8">
    <property type="entry name" value="EXOSOME COMPLEX COMPONENT RRP42"/>
    <property type="match status" value="1"/>
</dbReference>
<dbReference type="InterPro" id="IPR027408">
    <property type="entry name" value="PNPase/RNase_PH_dom_sf"/>
</dbReference>
<dbReference type="GO" id="GO:0000467">
    <property type="term" value="P:exonucleolytic trimming to generate mature 3'-end of 5.8S rRNA from tricistronic rRNA transcript (SSU-rRNA, 5.8S rRNA, LSU-rRNA)"/>
    <property type="evidence" value="ECO:0007669"/>
    <property type="project" value="TreeGrafter"/>
</dbReference>
<evidence type="ECO:0000256" key="5">
    <source>
        <dbReference type="ARBA" id="ARBA00022835"/>
    </source>
</evidence>
<dbReference type="SUPFAM" id="SSF55666">
    <property type="entry name" value="Ribonuclease PH domain 2-like"/>
    <property type="match status" value="1"/>
</dbReference>
<proteinExistence type="inferred from homology"/>
<feature type="compositionally biased region" description="Low complexity" evidence="7">
    <location>
        <begin position="1"/>
        <end position="12"/>
    </location>
</feature>
<dbReference type="OrthoDB" id="272245at2759"/>
<dbReference type="AlphaFoldDB" id="A0A286U625"/>
<evidence type="ECO:0000256" key="4">
    <source>
        <dbReference type="ARBA" id="ARBA00022490"/>
    </source>
</evidence>
<comment type="caution">
    <text evidence="9">The sequence shown here is derived from an EMBL/GenBank/DDBJ whole genome shotgun (WGS) entry which is preliminary data.</text>
</comment>
<evidence type="ECO:0000256" key="7">
    <source>
        <dbReference type="SAM" id="MobiDB-lite"/>
    </source>
</evidence>
<dbReference type="GO" id="GO:0035925">
    <property type="term" value="F:mRNA 3'-UTR AU-rich region binding"/>
    <property type="evidence" value="ECO:0007669"/>
    <property type="project" value="TreeGrafter"/>
</dbReference>
<dbReference type="Gene3D" id="3.30.230.70">
    <property type="entry name" value="GHMP Kinase, N-terminal domain"/>
    <property type="match status" value="1"/>
</dbReference>
<comment type="subcellular location">
    <subcellularLocation>
        <location evidence="1">Cytoplasm</location>
    </subcellularLocation>
    <subcellularLocation>
        <location evidence="2">Nucleus</location>
        <location evidence="2">Nucleolus</location>
    </subcellularLocation>
</comment>
<dbReference type="FunCoup" id="A0A286U625">
    <property type="interactions" value="57"/>
</dbReference>
<dbReference type="InterPro" id="IPR050590">
    <property type="entry name" value="Exosome_comp_Rrp42_subfam"/>
</dbReference>
<dbReference type="InParanoid" id="A0A286U625"/>
<evidence type="ECO:0000256" key="2">
    <source>
        <dbReference type="ARBA" id="ARBA00004604"/>
    </source>
</evidence>
<evidence type="ECO:0000313" key="10">
    <source>
        <dbReference type="Proteomes" id="UP000217199"/>
    </source>
</evidence>
<name>A0A286U625_9AGAM</name>
<dbReference type="InterPro" id="IPR036345">
    <property type="entry name" value="ExoRNase_PH_dom2_sf"/>
</dbReference>
<dbReference type="GO" id="GO:0071038">
    <property type="term" value="P:TRAMP-dependent tRNA surveillance pathway"/>
    <property type="evidence" value="ECO:0007669"/>
    <property type="project" value="TreeGrafter"/>
</dbReference>
<comment type="similarity">
    <text evidence="3">Belongs to the RNase PH family.</text>
</comment>
<feature type="domain" description="Exoribonuclease phosphorolytic" evidence="8">
    <location>
        <begin position="34"/>
        <end position="187"/>
    </location>
</feature>
<dbReference type="InterPro" id="IPR001247">
    <property type="entry name" value="ExoRNase_PH_dom1"/>
</dbReference>
<evidence type="ECO:0000259" key="8">
    <source>
        <dbReference type="Pfam" id="PF01138"/>
    </source>
</evidence>
<dbReference type="GO" id="GO:0016075">
    <property type="term" value="P:rRNA catabolic process"/>
    <property type="evidence" value="ECO:0007669"/>
    <property type="project" value="TreeGrafter"/>
</dbReference>
<dbReference type="GO" id="GO:0034476">
    <property type="term" value="P:U5 snRNA 3'-end processing"/>
    <property type="evidence" value="ECO:0007669"/>
    <property type="project" value="TreeGrafter"/>
</dbReference>
<accession>A0A286U625</accession>
<evidence type="ECO:0000256" key="1">
    <source>
        <dbReference type="ARBA" id="ARBA00004496"/>
    </source>
</evidence>
<evidence type="ECO:0000256" key="3">
    <source>
        <dbReference type="ARBA" id="ARBA00006678"/>
    </source>
</evidence>
<keyword evidence="10" id="KW-1185">Reference proteome</keyword>
<dbReference type="GO" id="GO:0005730">
    <property type="term" value="C:nucleolus"/>
    <property type="evidence" value="ECO:0007669"/>
    <property type="project" value="UniProtKB-SubCell"/>
</dbReference>
<dbReference type="PANTHER" id="PTHR11097">
    <property type="entry name" value="EXOSOME COMPLEX EXONUCLEASE RIBOSOMAL RNA PROCESSING PROTEIN"/>
    <property type="match status" value="1"/>
</dbReference>
<dbReference type="GO" id="GO:0071035">
    <property type="term" value="P:nuclear polyadenylation-dependent rRNA catabolic process"/>
    <property type="evidence" value="ECO:0007669"/>
    <property type="project" value="TreeGrafter"/>
</dbReference>
<organism evidence="9 10">
    <name type="scientific">Pyrrhoderma noxium</name>
    <dbReference type="NCBI Taxonomy" id="2282107"/>
    <lineage>
        <taxon>Eukaryota</taxon>
        <taxon>Fungi</taxon>
        <taxon>Dikarya</taxon>
        <taxon>Basidiomycota</taxon>
        <taxon>Agaricomycotina</taxon>
        <taxon>Agaricomycetes</taxon>
        <taxon>Hymenochaetales</taxon>
        <taxon>Hymenochaetaceae</taxon>
        <taxon>Pyrrhoderma</taxon>
    </lineage>
</organism>
<reference evidence="9 10" key="1">
    <citation type="journal article" date="2017" name="Mol. Ecol.">
        <title>Comparative and population genomic landscape of Phellinus noxius: A hypervariable fungus causing root rot in trees.</title>
        <authorList>
            <person name="Chung C.L."/>
            <person name="Lee T.J."/>
            <person name="Akiba M."/>
            <person name="Lee H.H."/>
            <person name="Kuo T.H."/>
            <person name="Liu D."/>
            <person name="Ke H.M."/>
            <person name="Yokoi T."/>
            <person name="Roa M.B."/>
            <person name="Lu M.J."/>
            <person name="Chang Y.Y."/>
            <person name="Ann P.J."/>
            <person name="Tsai J.N."/>
            <person name="Chen C.Y."/>
            <person name="Tzean S.S."/>
            <person name="Ota Y."/>
            <person name="Hattori T."/>
            <person name="Sahashi N."/>
            <person name="Liou R.F."/>
            <person name="Kikuchi T."/>
            <person name="Tsai I.J."/>
        </authorList>
    </citation>
    <scope>NUCLEOTIDE SEQUENCE [LARGE SCALE GENOMIC DNA]</scope>
    <source>
        <strain evidence="9 10">FFPRI411160</strain>
    </source>
</reference>
<dbReference type="GO" id="GO:0034473">
    <property type="term" value="P:U1 snRNA 3'-end processing"/>
    <property type="evidence" value="ECO:0007669"/>
    <property type="project" value="TreeGrafter"/>
</dbReference>
<protein>
    <recommendedName>
        <fullName evidence="6">Ribosomal RNA-processing protein 42</fullName>
    </recommendedName>
</protein>
<keyword evidence="5" id="KW-0271">Exosome</keyword>
<dbReference type="SUPFAM" id="SSF54211">
    <property type="entry name" value="Ribosomal protein S5 domain 2-like"/>
    <property type="match status" value="1"/>
</dbReference>
<dbReference type="GO" id="GO:0071028">
    <property type="term" value="P:nuclear mRNA surveillance"/>
    <property type="evidence" value="ECO:0007669"/>
    <property type="project" value="TreeGrafter"/>
</dbReference>
<dbReference type="InterPro" id="IPR020568">
    <property type="entry name" value="Ribosomal_Su5_D2-typ_SF"/>
</dbReference>
<dbReference type="GO" id="GO:0000176">
    <property type="term" value="C:nuclear exosome (RNase complex)"/>
    <property type="evidence" value="ECO:0007669"/>
    <property type="project" value="TreeGrafter"/>
</dbReference>
<evidence type="ECO:0000256" key="6">
    <source>
        <dbReference type="ARBA" id="ARBA00042523"/>
    </source>
</evidence>
<sequence>MASASSSKSEQSYIRSSLLANPPLRSDGRAPEDYRQIALETKVTPLANGSARVNIGGTSLNGVGGSLIGTEVLAAVKLEVETLDKVNDRGANEIVNDAGRILCNVSCSPSAYPNLSHAALDELQNDFTTILQESLSHASLRPKNLTILPGKKSWLLHLDLLVLSENGNIYDALFLAASAALRDTRVPKTRSIEYKTQGRGGSRAIDRMLGDDTKEQEQASGFDTMAIKKATDFELIDYWDEGESLDCGSSWPVCVTLNLVPPIYFVDATPMEETAVMSRVLLLYTLKDTEMKVSGVRLLGSGEMDMKVIKSLFRNGEKHARELQNALDVYLSS</sequence>
<dbReference type="Proteomes" id="UP000217199">
    <property type="component" value="Unassembled WGS sequence"/>
</dbReference>